<dbReference type="PANTHER" id="PTHR13194:SF18">
    <property type="entry name" value="COMPLEX I INTERMEDIATE-ASSOCIATED PROTEIN 30, MITOCHONDRIAL"/>
    <property type="match status" value="1"/>
</dbReference>
<dbReference type="GO" id="GO:0010257">
    <property type="term" value="P:NADH dehydrogenase complex assembly"/>
    <property type="evidence" value="ECO:0007669"/>
    <property type="project" value="TreeGrafter"/>
</dbReference>
<dbReference type="InterPro" id="IPR039131">
    <property type="entry name" value="NDUFAF1"/>
</dbReference>
<evidence type="ECO:0000256" key="3">
    <source>
        <dbReference type="ARBA" id="ARBA00023128"/>
    </source>
</evidence>
<feature type="domain" description="NADH:ubiquinone oxidoreductase intermediate-associated protein 30" evidence="6">
    <location>
        <begin position="45"/>
        <end position="217"/>
    </location>
</feature>
<feature type="region of interest" description="Disordered" evidence="5">
    <location>
        <begin position="231"/>
        <end position="262"/>
    </location>
</feature>
<feature type="compositionally biased region" description="Low complexity" evidence="5">
    <location>
        <begin position="246"/>
        <end position="262"/>
    </location>
</feature>
<keyword evidence="4" id="KW-0143">Chaperone</keyword>
<dbReference type="OrthoDB" id="42561at2759"/>
<dbReference type="GO" id="GO:0051082">
    <property type="term" value="F:unfolded protein binding"/>
    <property type="evidence" value="ECO:0007669"/>
    <property type="project" value="TreeGrafter"/>
</dbReference>
<dbReference type="GO" id="GO:0005739">
    <property type="term" value="C:mitochondrion"/>
    <property type="evidence" value="ECO:0007669"/>
    <property type="project" value="UniProtKB-SubCell"/>
</dbReference>
<dbReference type="SUPFAM" id="SSF49785">
    <property type="entry name" value="Galactose-binding domain-like"/>
    <property type="match status" value="1"/>
</dbReference>
<reference evidence="7 9" key="1">
    <citation type="submission" date="2020-01" db="EMBL/GenBank/DDBJ databases">
        <authorList>
            <consortium name="DOE Joint Genome Institute"/>
            <person name="Haridas S."/>
            <person name="Albert R."/>
            <person name="Binder M."/>
            <person name="Bloem J."/>
            <person name="Labutti K."/>
            <person name="Salamov A."/>
            <person name="Andreopoulos B."/>
            <person name="Baker S.E."/>
            <person name="Barry K."/>
            <person name="Bills G."/>
            <person name="Bluhm B.H."/>
            <person name="Cannon C."/>
            <person name="Castanera R."/>
            <person name="Culley D.E."/>
            <person name="Daum C."/>
            <person name="Ezra D."/>
            <person name="Gonzalez J.B."/>
            <person name="Henrissat B."/>
            <person name="Kuo A."/>
            <person name="Liang C."/>
            <person name="Lipzen A."/>
            <person name="Lutzoni F."/>
            <person name="Magnuson J."/>
            <person name="Mondo S."/>
            <person name="Nolan M."/>
            <person name="Ohm R."/>
            <person name="Pangilinan J."/>
            <person name="Park H.-J."/>
            <person name="Ramirez L."/>
            <person name="Alfaro M."/>
            <person name="Sun H."/>
            <person name="Tritt A."/>
            <person name="Yoshinaga Y."/>
            <person name="Zwiers L.-H."/>
            <person name="Turgeon B.G."/>
            <person name="Goodwin S.B."/>
            <person name="Spatafora J.W."/>
            <person name="Crous P.W."/>
            <person name="Grigoriev I.V."/>
        </authorList>
    </citation>
    <scope>NUCLEOTIDE SEQUENCE</scope>
    <source>
        <strain evidence="7 9">CBS 781.70</strain>
    </source>
</reference>
<dbReference type="GeneID" id="54417705"/>
<dbReference type="GO" id="GO:0006120">
    <property type="term" value="P:mitochondrial electron transport, NADH to ubiquinone"/>
    <property type="evidence" value="ECO:0007669"/>
    <property type="project" value="TreeGrafter"/>
</dbReference>
<evidence type="ECO:0000256" key="2">
    <source>
        <dbReference type="ARBA" id="ARBA00007884"/>
    </source>
</evidence>
<keyword evidence="8" id="KW-1185">Reference proteome</keyword>
<protein>
    <submittedName>
        <fullName evidence="7 9">CIA30-domain-containing protein</fullName>
    </submittedName>
</protein>
<evidence type="ECO:0000256" key="5">
    <source>
        <dbReference type="SAM" id="MobiDB-lite"/>
    </source>
</evidence>
<dbReference type="RefSeq" id="XP_033532708.1">
    <property type="nucleotide sequence ID" value="XM_033677135.1"/>
</dbReference>
<organism evidence="7">
    <name type="scientific">Eremomyces bilateralis CBS 781.70</name>
    <dbReference type="NCBI Taxonomy" id="1392243"/>
    <lineage>
        <taxon>Eukaryota</taxon>
        <taxon>Fungi</taxon>
        <taxon>Dikarya</taxon>
        <taxon>Ascomycota</taxon>
        <taxon>Pezizomycotina</taxon>
        <taxon>Dothideomycetes</taxon>
        <taxon>Dothideomycetes incertae sedis</taxon>
        <taxon>Eremomycetales</taxon>
        <taxon>Eremomycetaceae</taxon>
        <taxon>Eremomyces</taxon>
    </lineage>
</organism>
<dbReference type="Pfam" id="PF08547">
    <property type="entry name" value="CIA30"/>
    <property type="match status" value="1"/>
</dbReference>
<evidence type="ECO:0000256" key="1">
    <source>
        <dbReference type="ARBA" id="ARBA00004173"/>
    </source>
</evidence>
<dbReference type="Proteomes" id="UP000504638">
    <property type="component" value="Unplaced"/>
</dbReference>
<reference evidence="9" key="2">
    <citation type="submission" date="2020-04" db="EMBL/GenBank/DDBJ databases">
        <authorList>
            <consortium name="NCBI Genome Project"/>
        </authorList>
    </citation>
    <scope>NUCLEOTIDE SEQUENCE</scope>
    <source>
        <strain evidence="9">CBS 781.70</strain>
    </source>
</reference>
<dbReference type="PANTHER" id="PTHR13194">
    <property type="entry name" value="COMPLEX I INTERMEDIATE-ASSOCIATED PROTEIN 30"/>
    <property type="match status" value="1"/>
</dbReference>
<dbReference type="AlphaFoldDB" id="A0A6G1FZ02"/>
<evidence type="ECO:0000313" key="8">
    <source>
        <dbReference type="Proteomes" id="UP000504638"/>
    </source>
</evidence>
<name>A0A6G1FZ02_9PEZI</name>
<evidence type="ECO:0000313" key="7">
    <source>
        <dbReference type="EMBL" id="KAF1811077.1"/>
    </source>
</evidence>
<evidence type="ECO:0000256" key="4">
    <source>
        <dbReference type="ARBA" id="ARBA00023186"/>
    </source>
</evidence>
<reference evidence="9" key="3">
    <citation type="submission" date="2025-04" db="UniProtKB">
        <authorList>
            <consortium name="RefSeq"/>
        </authorList>
    </citation>
    <scope>IDENTIFICATION</scope>
    <source>
        <strain evidence="9">CBS 781.70</strain>
    </source>
</reference>
<sequence>MQCTRPLLAGGFLKRSYNEAKRLGHIAVTFEAATVPMRPRPLVYFDTPQALTDCKTMCDSEIGGYSNVDFKFIPGSASEPAHARFRGHISTELPKENLSVINSGYAGWRTTDPKWNMFNSGIYDIDPYRYIALRVKSDGGHYFVNIQTESIVPTDLHQHRLYARRPGQWETILIRTGEFVRTNHGAIMEPQSEMMKDRVRSIGISSIKVPGPFELCISRVWATNIADRNATGDEEMDAMRRRQKQQRQPPQDPSSKPIRLRT</sequence>
<comment type="similarity">
    <text evidence="2">Belongs to the CIA30 family.</text>
</comment>
<dbReference type="InterPro" id="IPR008979">
    <property type="entry name" value="Galactose-bd-like_sf"/>
</dbReference>
<evidence type="ECO:0000313" key="9">
    <source>
        <dbReference type="RefSeq" id="XP_033532708.1"/>
    </source>
</evidence>
<comment type="subcellular location">
    <subcellularLocation>
        <location evidence="1">Mitochondrion</location>
    </subcellularLocation>
</comment>
<keyword evidence="3" id="KW-0496">Mitochondrion</keyword>
<accession>A0A6G1FZ02</accession>
<evidence type="ECO:0000259" key="6">
    <source>
        <dbReference type="Pfam" id="PF08547"/>
    </source>
</evidence>
<dbReference type="EMBL" id="ML975163">
    <property type="protein sequence ID" value="KAF1811077.1"/>
    <property type="molecule type" value="Genomic_DNA"/>
</dbReference>
<dbReference type="InterPro" id="IPR013857">
    <property type="entry name" value="NADH-UbQ_OxRdtase-assoc_prot30"/>
</dbReference>
<gene>
    <name evidence="7 9" type="ORF">P152DRAFT_419798</name>
</gene>
<proteinExistence type="inferred from homology"/>